<feature type="compositionally biased region" description="Polar residues" evidence="2">
    <location>
        <begin position="424"/>
        <end position="443"/>
    </location>
</feature>
<keyword evidence="1" id="KW-0245">EGF-like domain</keyword>
<evidence type="ECO:0000256" key="1">
    <source>
        <dbReference type="ARBA" id="ARBA00022536"/>
    </source>
</evidence>
<dbReference type="Proteomes" id="UP000678393">
    <property type="component" value="Unassembled WGS sequence"/>
</dbReference>
<evidence type="ECO:0000313" key="6">
    <source>
        <dbReference type="Proteomes" id="UP000678393"/>
    </source>
</evidence>
<evidence type="ECO:0000256" key="4">
    <source>
        <dbReference type="SAM" id="SignalP"/>
    </source>
</evidence>
<dbReference type="OrthoDB" id="6159004at2759"/>
<dbReference type="InterPro" id="IPR042635">
    <property type="entry name" value="MEGF10/SREC1/2-like"/>
</dbReference>
<dbReference type="AlphaFoldDB" id="A0A8S3Z5E8"/>
<feature type="signal peptide" evidence="4">
    <location>
        <begin position="1"/>
        <end position="22"/>
    </location>
</feature>
<organism evidence="5 6">
    <name type="scientific">Candidula unifasciata</name>
    <dbReference type="NCBI Taxonomy" id="100452"/>
    <lineage>
        <taxon>Eukaryota</taxon>
        <taxon>Metazoa</taxon>
        <taxon>Spiralia</taxon>
        <taxon>Lophotrochozoa</taxon>
        <taxon>Mollusca</taxon>
        <taxon>Gastropoda</taxon>
        <taxon>Heterobranchia</taxon>
        <taxon>Euthyneura</taxon>
        <taxon>Panpulmonata</taxon>
        <taxon>Eupulmonata</taxon>
        <taxon>Stylommatophora</taxon>
        <taxon>Helicina</taxon>
        <taxon>Helicoidea</taxon>
        <taxon>Geomitridae</taxon>
        <taxon>Candidula</taxon>
    </lineage>
</organism>
<feature type="transmembrane region" description="Helical" evidence="3">
    <location>
        <begin position="389"/>
        <end position="411"/>
    </location>
</feature>
<keyword evidence="3" id="KW-1133">Transmembrane helix</keyword>
<keyword evidence="6" id="KW-1185">Reference proteome</keyword>
<keyword evidence="3" id="KW-0812">Transmembrane</keyword>
<evidence type="ECO:0000313" key="5">
    <source>
        <dbReference type="EMBL" id="CAG5122401.1"/>
    </source>
</evidence>
<proteinExistence type="predicted"/>
<gene>
    <name evidence="5" type="ORF">CUNI_LOCUS7959</name>
</gene>
<protein>
    <submittedName>
        <fullName evidence="5">Uncharacterized protein</fullName>
    </submittedName>
</protein>
<dbReference type="PANTHER" id="PTHR24043:SF8">
    <property type="entry name" value="EGF-LIKE DOMAIN-CONTAINING PROTEIN"/>
    <property type="match status" value="1"/>
</dbReference>
<dbReference type="EMBL" id="CAJHNH020001280">
    <property type="protein sequence ID" value="CAG5122401.1"/>
    <property type="molecule type" value="Genomic_DNA"/>
</dbReference>
<keyword evidence="4" id="KW-0732">Signal</keyword>
<evidence type="ECO:0000256" key="2">
    <source>
        <dbReference type="SAM" id="MobiDB-lite"/>
    </source>
</evidence>
<name>A0A8S3Z5E8_9EUPU</name>
<reference evidence="5" key="1">
    <citation type="submission" date="2021-04" db="EMBL/GenBank/DDBJ databases">
        <authorList>
            <consortium name="Molecular Ecology Group"/>
        </authorList>
    </citation>
    <scope>NUCLEOTIDE SEQUENCE</scope>
</reference>
<dbReference type="Gene3D" id="2.170.300.10">
    <property type="entry name" value="Tie2 ligand-binding domain superfamily"/>
    <property type="match status" value="1"/>
</dbReference>
<feature type="region of interest" description="Disordered" evidence="2">
    <location>
        <begin position="421"/>
        <end position="443"/>
    </location>
</feature>
<feature type="chain" id="PRO_5035885539" evidence="4">
    <location>
        <begin position="23"/>
        <end position="501"/>
    </location>
</feature>
<dbReference type="PANTHER" id="PTHR24043">
    <property type="entry name" value="SCAVENGER RECEPTOR CLASS F"/>
    <property type="match status" value="1"/>
</dbReference>
<sequence length="501" mass="54506">MITPLAISIISLASFYLSCGLCDQICVQWPDYGIRRHNYCFVDLKKSFNSQVFLYEEALSYCHENGGIVNNSALTPADFEVLSRAEGNVSGVNAVRRFSGRRSRTREASCSRRLTTRPGCKVVCAFESCPVGTFGFPECQPCLCKNADRCDIITGLCMETNCTPGFFGPPACRKCNCQLGTLCNEETGECPLGCRKGWGGKSCQERGCREGRCPRLTIPDETNCTAGSDCTKRSCPQGFYNPPTCNETCYCLYSEFCDGIDGDCGGTPCIGRRSGRRCEDADCPIMHFGVPDCSNFCFCKDNQPCHTRKGTCLAGCRQGWSGETCNQRFCPAGRFGYPACNLLCNCKRQDACNSLSGLCELHGCSDGRELVKNCTKQVPRAPEGVVSSAYSTFSAFALVFGTLVVIVAICVQSMTHTPDPMYSRRSTMATSGAPSSDSMSTLTTQRKSRVSYIQMDNRHLSVSLREPIFTNSSHATAGLSTSNGPALFPSSCVDTKQITTV</sequence>
<dbReference type="GO" id="GO:0005044">
    <property type="term" value="F:scavenger receptor activity"/>
    <property type="evidence" value="ECO:0007669"/>
    <property type="project" value="InterPro"/>
</dbReference>
<evidence type="ECO:0000256" key="3">
    <source>
        <dbReference type="SAM" id="Phobius"/>
    </source>
</evidence>
<accession>A0A8S3Z5E8</accession>
<comment type="caution">
    <text evidence="5">The sequence shown here is derived from an EMBL/GenBank/DDBJ whole genome shotgun (WGS) entry which is preliminary data.</text>
</comment>
<keyword evidence="3" id="KW-0472">Membrane</keyword>